<name>A0A4V1C8M4_9GAMM</name>
<dbReference type="Proteomes" id="UP000296201">
    <property type="component" value="Chromosome"/>
</dbReference>
<gene>
    <name evidence="1" type="ORF">GHNINEIG_00444</name>
</gene>
<dbReference type="RefSeq" id="WP_135795124.1">
    <property type="nucleotide sequence ID" value="NZ_CP032096.1"/>
</dbReference>
<proteinExistence type="predicted"/>
<organism evidence="1 2">
    <name type="scientific">Hydrogenovibrio crunogenus</name>
    <dbReference type="NCBI Taxonomy" id="39765"/>
    <lineage>
        <taxon>Bacteria</taxon>
        <taxon>Pseudomonadati</taxon>
        <taxon>Pseudomonadota</taxon>
        <taxon>Gammaproteobacteria</taxon>
        <taxon>Thiotrichales</taxon>
        <taxon>Piscirickettsiaceae</taxon>
        <taxon>Hydrogenovibrio</taxon>
    </lineage>
</organism>
<sequence>MKAQPFIEAVNQLSDDDFQLILEGSAIIIEHDVALTTGRADSAYVIYELGEDPFTSSDEIKAFLIQNAEALLKEYYQFNPVSRQYFDRSLNKLFEEYGPDAFSATPDGEPERVLFVEDGELISEDASSPRFKYGMFMTIEDHIKPLARANKVKNWVQSGTAYGDYISVNVCRFSAME</sequence>
<protein>
    <submittedName>
        <fullName evidence="1">Uncharacterized protein</fullName>
    </submittedName>
</protein>
<dbReference type="OrthoDB" id="5801507at2"/>
<evidence type="ECO:0000313" key="1">
    <source>
        <dbReference type="EMBL" id="QBZ82414.1"/>
    </source>
</evidence>
<dbReference type="AlphaFoldDB" id="A0A4V1C8M4"/>
<dbReference type="EMBL" id="CP032096">
    <property type="protein sequence ID" value="QBZ82414.1"/>
    <property type="molecule type" value="Genomic_DNA"/>
</dbReference>
<evidence type="ECO:0000313" key="2">
    <source>
        <dbReference type="Proteomes" id="UP000296201"/>
    </source>
</evidence>
<keyword evidence="2" id="KW-1185">Reference proteome</keyword>
<reference evidence="1 2" key="1">
    <citation type="submission" date="2018-08" db="EMBL/GenBank/DDBJ databases">
        <title>Horizontal acquisition of hydrogen conversion ability and other habitat adaptations in Hydrogenovibrio crunogenus strains.</title>
        <authorList>
            <person name="Gonnella G."/>
            <person name="Adam N."/>
            <person name="Perner M."/>
        </authorList>
    </citation>
    <scope>NUCLEOTIDE SEQUENCE [LARGE SCALE GENOMIC DNA]</scope>
    <source>
        <strain evidence="1 2">SP-41</strain>
    </source>
</reference>
<accession>A0A4V1C8M4</accession>